<proteinExistence type="predicted"/>
<evidence type="ECO:0000313" key="5">
    <source>
        <dbReference type="Proteomes" id="UP000199155"/>
    </source>
</evidence>
<feature type="chain" id="PRO_5038442133" description="MYXO-CTERM domain-containing protein" evidence="3">
    <location>
        <begin position="25"/>
        <end position="226"/>
    </location>
</feature>
<evidence type="ECO:0000256" key="1">
    <source>
        <dbReference type="SAM" id="MobiDB-lite"/>
    </source>
</evidence>
<feature type="compositionally biased region" description="Low complexity" evidence="1">
    <location>
        <begin position="132"/>
        <end position="152"/>
    </location>
</feature>
<dbReference type="AlphaFoldDB" id="A0A1G9GAZ5"/>
<evidence type="ECO:0000256" key="3">
    <source>
        <dbReference type="SAM" id="SignalP"/>
    </source>
</evidence>
<feature type="signal peptide" evidence="3">
    <location>
        <begin position="1"/>
        <end position="24"/>
    </location>
</feature>
<dbReference type="OrthoDB" id="4227578at2"/>
<dbReference type="STRING" id="417292.SAMN05421806_115102"/>
<organism evidence="4 5">
    <name type="scientific">Streptomyces indicus</name>
    <dbReference type="NCBI Taxonomy" id="417292"/>
    <lineage>
        <taxon>Bacteria</taxon>
        <taxon>Bacillati</taxon>
        <taxon>Actinomycetota</taxon>
        <taxon>Actinomycetes</taxon>
        <taxon>Kitasatosporales</taxon>
        <taxon>Streptomycetaceae</taxon>
        <taxon>Streptomyces</taxon>
    </lineage>
</organism>
<reference evidence="4 5" key="1">
    <citation type="submission" date="2016-10" db="EMBL/GenBank/DDBJ databases">
        <authorList>
            <person name="de Groot N.N."/>
        </authorList>
    </citation>
    <scope>NUCLEOTIDE SEQUENCE [LARGE SCALE GENOMIC DNA]</scope>
    <source>
        <strain evidence="4 5">CGMCC 4.5727</strain>
    </source>
</reference>
<name>A0A1G9GAZ5_9ACTN</name>
<evidence type="ECO:0008006" key="6">
    <source>
        <dbReference type="Google" id="ProtNLM"/>
    </source>
</evidence>
<keyword evidence="3" id="KW-0732">Signal</keyword>
<sequence length="226" mass="21794">MRTQRNIRRTVATAAPVVVLAVLAGGAALTLLPEDGADGGKKGAQPVAGGNAAGIKVTVNGSTVQATTSACTKGGRASLIGGGSGSFAGGQQAMLTGGAATWSGVKPGTYTVAVVCSGGDAAGSQRVTISGSSATTPRTTPATPVSPTTAPTTPRPTAPVTAPTSPAQVVPQGRVRAGLGGGAPERIDTSAQILGGTAFAVTAGAGGALLIRRRNRRAAAAAQRAF</sequence>
<evidence type="ECO:0000256" key="2">
    <source>
        <dbReference type="SAM" id="Phobius"/>
    </source>
</evidence>
<keyword evidence="2" id="KW-0472">Membrane</keyword>
<keyword evidence="5" id="KW-1185">Reference proteome</keyword>
<feature type="region of interest" description="Disordered" evidence="1">
    <location>
        <begin position="127"/>
        <end position="168"/>
    </location>
</feature>
<accession>A0A1G9GAZ5</accession>
<dbReference type="Proteomes" id="UP000199155">
    <property type="component" value="Unassembled WGS sequence"/>
</dbReference>
<dbReference type="RefSeq" id="WP_143041398.1">
    <property type="nucleotide sequence ID" value="NZ_FNFF01000015.1"/>
</dbReference>
<feature type="transmembrane region" description="Helical" evidence="2">
    <location>
        <begin position="193"/>
        <end position="211"/>
    </location>
</feature>
<dbReference type="EMBL" id="FNFF01000015">
    <property type="protein sequence ID" value="SDK97904.1"/>
    <property type="molecule type" value="Genomic_DNA"/>
</dbReference>
<feature type="compositionally biased region" description="Low complexity" evidence="1">
    <location>
        <begin position="158"/>
        <end position="167"/>
    </location>
</feature>
<evidence type="ECO:0000313" key="4">
    <source>
        <dbReference type="EMBL" id="SDK97904.1"/>
    </source>
</evidence>
<keyword evidence="2" id="KW-1133">Transmembrane helix</keyword>
<gene>
    <name evidence="4" type="ORF">SAMN05421806_115102</name>
</gene>
<keyword evidence="2" id="KW-0812">Transmembrane</keyword>
<protein>
    <recommendedName>
        <fullName evidence="6">MYXO-CTERM domain-containing protein</fullName>
    </recommendedName>
</protein>